<gene>
    <name evidence="1" type="ORF">SAMN04488561_4723</name>
</gene>
<dbReference type="STRING" id="561176.SAMN04488561_4723"/>
<evidence type="ECO:0000313" key="2">
    <source>
        <dbReference type="Proteomes" id="UP000181980"/>
    </source>
</evidence>
<proteinExistence type="predicted"/>
<dbReference type="AlphaFoldDB" id="A0A1H5PLH5"/>
<reference evidence="2" key="1">
    <citation type="submission" date="2016-10" db="EMBL/GenBank/DDBJ databases">
        <authorList>
            <person name="Varghese N."/>
            <person name="Submissions S."/>
        </authorList>
    </citation>
    <scope>NUCLEOTIDE SEQUENCE [LARGE SCALE GENOMIC DNA]</scope>
    <source>
        <strain evidence="2">DSM 45237</strain>
    </source>
</reference>
<dbReference type="RefSeq" id="WP_141711379.1">
    <property type="nucleotide sequence ID" value="NZ_FNUC01000004.1"/>
</dbReference>
<sequence length="78" mass="7715">MAGSLAPSGGVLYVDESVTVDPLDCGVALDGLNTGPVQLVTLDPSVLYRLAACAMVAADTLTTKLASQAGTPGAVAPR</sequence>
<keyword evidence="2" id="KW-1185">Reference proteome</keyword>
<dbReference type="OrthoDB" id="5196926at2"/>
<dbReference type="EMBL" id="FNUC01000004">
    <property type="protein sequence ID" value="SEF14752.1"/>
    <property type="molecule type" value="Genomic_DNA"/>
</dbReference>
<evidence type="ECO:0000313" key="1">
    <source>
        <dbReference type="EMBL" id="SEF14752.1"/>
    </source>
</evidence>
<dbReference type="Proteomes" id="UP000181980">
    <property type="component" value="Unassembled WGS sequence"/>
</dbReference>
<organism evidence="1 2">
    <name type="scientific">Jiangella alba</name>
    <dbReference type="NCBI Taxonomy" id="561176"/>
    <lineage>
        <taxon>Bacteria</taxon>
        <taxon>Bacillati</taxon>
        <taxon>Actinomycetota</taxon>
        <taxon>Actinomycetes</taxon>
        <taxon>Jiangellales</taxon>
        <taxon>Jiangellaceae</taxon>
        <taxon>Jiangella</taxon>
    </lineage>
</organism>
<accession>A0A1H5PLH5</accession>
<protein>
    <submittedName>
        <fullName evidence="1">Uncharacterized protein</fullName>
    </submittedName>
</protein>
<name>A0A1H5PLH5_9ACTN</name>